<dbReference type="KEGG" id="gtt:GUITHDRAFT_116077"/>
<dbReference type="InterPro" id="IPR002909">
    <property type="entry name" value="IPT_dom"/>
</dbReference>
<dbReference type="CDD" id="cd00603">
    <property type="entry name" value="IPT_PCSR"/>
    <property type="match status" value="1"/>
</dbReference>
<evidence type="ECO:0000259" key="2">
    <source>
        <dbReference type="PROSITE" id="PS01180"/>
    </source>
</evidence>
<dbReference type="PaxDb" id="55529-EKX37770"/>
<dbReference type="RefSeq" id="XP_005824750.1">
    <property type="nucleotide sequence ID" value="XM_005824693.1"/>
</dbReference>
<dbReference type="EnsemblProtists" id="EKX37770">
    <property type="protein sequence ID" value="EKX37770"/>
    <property type="gene ID" value="GUITHDRAFT_116077"/>
</dbReference>
<dbReference type="PROSITE" id="PS01180">
    <property type="entry name" value="CUB"/>
    <property type="match status" value="1"/>
</dbReference>
<sequence length="5244" mass="560524">MALYGILNYNSIPLKQERGSIELVSNDFTIMPQKIVLPDSNTDFVLQANAPVPTFSLAVAATDFTTLISENLGNNIFVYSYLGTEYQIKLKDGHYDLMTLNDELSRQLGQNITLSWSENRVKASLQQGFRALFAGTPFGVFLGFSLSTSGVQAHASVLVADWDRHGLMTANLTRQRVGNQTLLEGIDSQDGLFAIVHLLDLRAGADVTSDHLHGNLTQNFLTTFVSFSGLTLKCLIGTYQAVVRLLIRDLNSTIFIHEAYLLYNVVPKALYLDDRFSFQTVSVNLEEVIYPSIPVSFFDRNLCNNYYVSFQSYSVAAQMFNRDQSEVTSSLMGTKVQGFGNDGLAIFDDLYIDLLTGSPFFLQICMQDLGFCVNTSNITVVPTRLNFDSRTLFPSSYEFIDTILLTFVNSKGESLIVIPEDRFKIKMSLLQNDITGHGYVQGPTIVNFSQAFNAFAFQKLSLIGMGKKYTLFFEHVGGIAWVSSPEFSLQNGGFLVASNISNHFCGQQLGVFTVTLEPKIPELPLDLYILSNPTVSVEIDSATDATVTLTGTVQIPLIQRNARFTDVSIELGALSKCPSTYTLRFQLNVESVVLFTVNSNQFILLPYNLFVPWNVTTYFPDILDVKIRDYDMKIDTVAQDVQVSARLTRIRPSFAINNSVGLYISLENAYMPYASALSGITTESVVNGTARFAGIRPVKKAGRGYRLEFHAEFPFSRLVFASTWNFTVLPSQLLFLSQSLLSNVSLGKTLPPLLVSIVDSFGNVVDGLSEADAFAMNFSVFRSTVNCSACSTCREFSSAIRITINSTISSSHLPVVRVSPTFDLTVTGAAFTTKIICQTSSYVGASNRIHVSLISNVDLYGKDGSVISITGLYASGTSYPEIPLYSQNRDIFTVAKWYRAMGTLIVSIPLNSTLSSGILYEFSFVLQNPSFISTSSVQIASSGSHFISKSKFESGNCAQPFQTSSYLVTELKVAQSSRDPASRNLISISFLSNAEFQCGVNQCIVRGLTSTFVYEDNSFVSNCSLSLDHWDNVTGNLFIVTGNDQVLPGACHLEFAVRNPCVARESEAVLLQLNESMYGMTYNQLVASDGPLIAVSYVYDNLFPCANNTLRTSVSSNYDLVTGFILRISAPSAVNFSQLATLRFNCLLNTSSSGYAELCSPSGSSNHPSYACMDVDCSNPAVGCFLQESIGVSSVDTNGSTVELSVNYSLHAGQSVEVSLNLTNPSTGNMNVSIALFAIDVRSPLPIGVSAYQIVRDSCSAVREVLSSGLAIEDPKFSVKEIQQSSSFPGQNNSITLRFSANVDLHSGDLITLSFDGTISLVSDKASPSYSPTSSFIVYPQDGLTLSEDTSRISLPVKSVQAAGAFSQVTFLVQNPESETSIPSLDIYVSVSYNSSCGLEGFYQIAQTKVSTCTAVDGTPSNIYPFSVSAPQFFVKNIGQADPYPGVANSINVTITSNVLIPSASTIVLTNLTGPQSFSLDSNDAHFSGLSFGVGGQVNLTTRVDILAGEPVIFVISFVNPWTAQAGRLVSIACFSPSGVLIIAAVDMSPDDSRVPQRKGSKAGDAAPLKVLEPGFVLADVQSNSSQPGVKMAISVRAAFNFDVIGGSSLSLCCIASQLHVVGIEIAWPATQSWLRYAFGLCQVNGSYCVGFDLNTRAVIVDFISTHPMEADLEFSVLVLNPLSKNFEHISYLDGCLHVSHVTLQRVERAIEGNLFSIDGIAFTNSGGLHQFFFEMVDLQQSQVVLSNLSEPFLVLPHALKVEQDSPYIYNSYTGEGPNEVVAINVSVLDIEGNVLTDLKSEDSFVITAKLLYDSDDYTYEYLVGSTELVVVGGTTRFSFGIKTVVGTRFKFEFALDNLHAETGLLTVLPQFIHLSETFLCPIITGDYLHLPVASLHNGRQQLSNLDDTIYVHVMVKTGGEELGSTHIAGSTTFLLHHGAMVPSSVKLLSSAGAHFALTYQLRVNGTTDLQVLQSTVSDIINSSSSFFIQPKSIKLISPVKSIIFEGELLDRMVVALLDEDQNLIKAVQTSDGFRVKLELMRAQDVYDNLVGETDLMFVNGTAVFQNLTILHLAGREFYYRFSFAIDSFPSGCQFHNLTAISSTFTIFPYQVELSEYARPTVSSSIVEDFLNQQKVSYEGQNVAIALLDSRDVVLAPTVRISALGKDAAVISQIATSDNFRVKLIVYNSDGDQLDDNYVQPFEVYMQQGHADFQGVRISHSSGNLTLRYFLKDTPYLPRFFVDLKIVILPFVSVKPFVYSQVTPPFTCGLDVGRFSPPRFQGNASTSVQSLLVGTRNDSFTTFAYLKLQNASSLSQVYYTIVCFPPFNTTFCPAGSLFFQRKLLLDNSVEMTEFLSETLDILRSTDVAGNSFDGALPTGFFDINLQVNHSRASISRKVEDIPEQLTILAKRVTEGSKDSFLAQQKFEVPRKTEAPSVTYQREVVSALHGRFKAWDFDQSSQVWQDSSGNRLHAFVEEQGNIRDHYPGLAVLENVSGYGAVYPMAAVEGYADTSVRFPAPLLTSDSTICCVARRRAVSGNQTGILYIHYKDSGAFENIMEAEGRFEINHTNWNVFCGQNTGEKYFVLSSMGQRFSFKSKIDRNWNVNTEIFINKYRTSPWAVAEIAVWPRALDPAEIDAIVLYYEQTLREEKPAYVPKPFEFIFDNSSSYCGAVMRIPCETVNQGLCSSGNLIGDNVDEGPTRLWRKDFPGSLLIRDYLPGDAQIFVADVREVGFTDTAKVQHPPVRIGRNRAMQVLAVNFSTNSIHIQRDVNSEVALKYVQYVKVDELCQASNSEVIELRVNTVREDSEVFYWIEAQNGSSNRIQTKMDKSAAVSVILTSNTSIFFSALSPKQITSNPTEVKLKLDPCNRFPKGVWDRTACKCYFHCLCNDDPNTAPDKYCVPYIPYFVLFAQNQFANQTNETRTLYNSPALHARTMTVSGSFFCSNTVTMKGRVGLSSCEASVWESETSIACKTLSGSFQTSKIVMTAMITTGSLTELFSTDHPSISLENFTKPMNFASTGSRTWTVIGINFARDHKTLSTRFSYTATESTSWISDSAAKCMAQTILLGSKSVVITNSIITYTITETISADLPMISTVNTVDFLNMPTTGSVRVRVLGSGLGLQDVTGTGRIGGTASEGTEWESDTSIVCQAAGVTAGSRSVVITAGQLSGSMTEAVSAEVASVSSVNVADFPNMPTTGSVRVRVLGSGLGLQDVTGTGRIGGTASEGTEWESDTSIVCQAAGVTAGSRSVVITAGQLSGSMTEAVSAEVASVSSVNVADIHNLPTTGSVRVRVLGSGLGLQDVTGTGRIGGTASEGTEWESDTSIVCYASAGIGKSKGVSVTVGDRGGSTTELTSYDMSIHIGLNNTRNIAKSLEYRSFTIAGYYEDGVAYTGAGAVGGSGMESSEWVSTTSISCIVPYGGGGSKLVTVTAGSIVGSTTDVYTYDVPTVQSVSNQSNYAGTDSYTVLINGSFVGLDVYTPGLGRIGSTSCEATEWESEEELRCMKGVGGTGASLRYVLTSTMLVSQTLTEAMSHDAPMIMRDASDERANLASTGSVMLTLTGSGLGLQDVTGTGRIGGTASEGTEWESDTSIVCQAAGVTAGSRSVVITAGQLSGSMTEAVSAEVASVSSVNVADIHNLPTTGSVRVRVLGSGLGLQDVTGTGRIGGTASEGTEWESDTSIVCQAAGVTAGSRSVVITAGQLSGSMTEAVSAEVASVSSVNVADFPNMPTTGSVRVRVLGSGLGLQDVTGTGRIGGTASEGTEWESDTSIVCQAAGVTAGSRSVVITAGQLSGSMTEAVSAEVASVSSVNVADFPNMPTTGSVRVRVLGSGLGLQDVTGTGRIGGTASEGTEWESDTSIVCYASAGIGKSKGVSVTVGDRGGSTTELTSYDMSIHIGLNNTRNIAKSLEYRSFTIAGYYEDGVAYTGAGAVGGSGMESSEWVSTTSISCIVPYGGGGSKLVTVTAGSIVGSTTDVYTYDVPTVQSVSNQSNYAGTDSYTVLINGSFVGLDVYTPGLGRIGSTSCEATEWESEEELRCMKGVGGTGASLRYVLTSTMLVSQTLTEAMSHDAPMIMRDASDERANLASTGSVMLTLTGSGLGLQDVTGTGRIGGTASEGTEWESDTSIVCQAAGVTAGSRSVVITAGQLSGSMTEAVSAEVASVSSVNVADIHNLPTTGSVRVRVLGSGLGLQDVTGTGRIGGTASEGTEWESDTSIVCYASAGIGKSKGVSVTVGDRGGSTTELTSYDMSIHIGLNNTRNIAKSLEYRSFTIAGYYEDGVAYTGAGAVGGSGMESSEWVSTTSISCIVPYGGGGSKLVTVTAGSIVGSTTDVYTYDVPTVQSVSNQSNYAGTDSYTVLINGSFVGLDVYTPGLGRIGSTSCEATEWESEEELRCMKGVGGTGASLRYVLTSTMLVSQTLTEAMSHDAPMIMRDASDERANLASTGSVMLTLTGSGLGLQDVTGTGRIGGTASEGTEWESDTSIVCYASAGIGKSKGVSVTVGDRGGSTTELTSYDMSIHIGLNNTRNIAKALEYRSFTIAGYYEDGVAYTGAGAVGGSGMESSEWVSTTSISCIVPYGGGGSKLVTVTAGSIVGSTTDVFTFDFPVLRSAAKIDGNSYFVVLNGSFVGLDVYTPGLGRIGSTSCEATEWESEEELRCMKGQGRISGSLAVVVTSQSAVSSLTQAFSSDLISFVNFSASNSPTVGGLNVSLYADTFGTQGSLASRIGLTSNMMTNWVSTSALQVKVESGVLSNLKAVVTSEVLASSSALKFSYDIPQLLSLEASGSDSALWIAESNSSRTYTGGNDLTVVGSGFGTVDFTPTVLVGSQSCLSVLWLADTFLVCKTPAASWSSGSCADGLCVSNQPVTVDLLQQVSNEPCSDNLAWSDIAGKTCVDYTANAAAISNKYDCGWNKTITVSTGTITDGDSDYINNAICQWYLIPSDSFSWMSIIFDEFETEATYDRVQVYSCSDASCSNPQLELELDGNPTNGQKYNCSGCVGLLVTFDSDFSTVLSGFLARFVTSNSPSWAVDLIKGSWQEWCSLDIASIYSPSGQTARDVCCSCRGENYVYECPAGYHQVGYYQDASNSICQDINDCGIDHDCNLYRYYDSVGGKYTSLRGECVNTEGSFSCVCTGSHCNDVAVKSSQLLDQTLLDSIDPGATVYLLSGNFSSPCNLNLNQNIKLVGASDRSSYIVCDAQDTVFIKVAAGITLDIEYLNIAFSSDTAGYCEYIRKLNSGSLGLIA</sequence>
<accession>L1IPP6</accession>
<gene>
    <name evidence="3" type="ORF">GUITHDRAFT_116077</name>
</gene>
<dbReference type="CDD" id="cd00054">
    <property type="entry name" value="EGF_CA"/>
    <property type="match status" value="1"/>
</dbReference>
<dbReference type="Pfam" id="PF01833">
    <property type="entry name" value="TIG"/>
    <property type="match status" value="4"/>
</dbReference>
<evidence type="ECO:0000313" key="4">
    <source>
        <dbReference type="EnsemblProtists" id="EKX37770"/>
    </source>
</evidence>
<dbReference type="SUPFAM" id="SSF81296">
    <property type="entry name" value="E set domains"/>
    <property type="match status" value="1"/>
</dbReference>
<dbReference type="HOGENOM" id="CLU_223245_0_0_1"/>
<organism evidence="3">
    <name type="scientific">Guillardia theta (strain CCMP2712)</name>
    <name type="common">Cryptophyte</name>
    <dbReference type="NCBI Taxonomy" id="905079"/>
    <lineage>
        <taxon>Eukaryota</taxon>
        <taxon>Cryptophyceae</taxon>
        <taxon>Pyrenomonadales</taxon>
        <taxon>Geminigeraceae</taxon>
        <taxon>Guillardia</taxon>
    </lineage>
</organism>
<reference evidence="3 5" key="1">
    <citation type="journal article" date="2012" name="Nature">
        <title>Algal genomes reveal evolutionary mosaicism and the fate of nucleomorphs.</title>
        <authorList>
            <consortium name="DOE Joint Genome Institute"/>
            <person name="Curtis B.A."/>
            <person name="Tanifuji G."/>
            <person name="Burki F."/>
            <person name="Gruber A."/>
            <person name="Irimia M."/>
            <person name="Maruyama S."/>
            <person name="Arias M.C."/>
            <person name="Ball S.G."/>
            <person name="Gile G.H."/>
            <person name="Hirakawa Y."/>
            <person name="Hopkins J.F."/>
            <person name="Kuo A."/>
            <person name="Rensing S.A."/>
            <person name="Schmutz J."/>
            <person name="Symeonidi A."/>
            <person name="Elias M."/>
            <person name="Eveleigh R.J."/>
            <person name="Herman E.K."/>
            <person name="Klute M.J."/>
            <person name="Nakayama T."/>
            <person name="Obornik M."/>
            <person name="Reyes-Prieto A."/>
            <person name="Armbrust E.V."/>
            <person name="Aves S.J."/>
            <person name="Beiko R.G."/>
            <person name="Coutinho P."/>
            <person name="Dacks J.B."/>
            <person name="Durnford D.G."/>
            <person name="Fast N.M."/>
            <person name="Green B.R."/>
            <person name="Grisdale C.J."/>
            <person name="Hempel F."/>
            <person name="Henrissat B."/>
            <person name="Hoppner M.P."/>
            <person name="Ishida K."/>
            <person name="Kim E."/>
            <person name="Koreny L."/>
            <person name="Kroth P.G."/>
            <person name="Liu Y."/>
            <person name="Malik S.B."/>
            <person name="Maier U.G."/>
            <person name="McRose D."/>
            <person name="Mock T."/>
            <person name="Neilson J.A."/>
            <person name="Onodera N.T."/>
            <person name="Poole A.M."/>
            <person name="Pritham E.J."/>
            <person name="Richards T.A."/>
            <person name="Rocap G."/>
            <person name="Roy S.W."/>
            <person name="Sarai C."/>
            <person name="Schaack S."/>
            <person name="Shirato S."/>
            <person name="Slamovits C.H."/>
            <person name="Spencer D.F."/>
            <person name="Suzuki S."/>
            <person name="Worden A.Z."/>
            <person name="Zauner S."/>
            <person name="Barry K."/>
            <person name="Bell C."/>
            <person name="Bharti A.K."/>
            <person name="Crow J.A."/>
            <person name="Grimwood J."/>
            <person name="Kramer R."/>
            <person name="Lindquist E."/>
            <person name="Lucas S."/>
            <person name="Salamov A."/>
            <person name="McFadden G.I."/>
            <person name="Lane C.E."/>
            <person name="Keeling P.J."/>
            <person name="Gray M.W."/>
            <person name="Grigoriev I.V."/>
            <person name="Archibald J.M."/>
        </authorList>
    </citation>
    <scope>NUCLEOTIDE SEQUENCE</scope>
    <source>
        <strain evidence="3 5">CCMP2712</strain>
    </source>
</reference>
<protein>
    <recommendedName>
        <fullName evidence="2">CUB domain-containing protein</fullName>
    </recommendedName>
</protein>
<evidence type="ECO:0000313" key="5">
    <source>
        <dbReference type="Proteomes" id="UP000011087"/>
    </source>
</evidence>
<keyword evidence="1" id="KW-1015">Disulfide bond</keyword>
<dbReference type="SUPFAM" id="SSF49854">
    <property type="entry name" value="Spermadhesin, CUB domain"/>
    <property type="match status" value="1"/>
</dbReference>
<reference evidence="4" key="3">
    <citation type="submission" date="2016-03" db="UniProtKB">
        <authorList>
            <consortium name="EnsemblProtists"/>
        </authorList>
    </citation>
    <scope>IDENTIFICATION</scope>
</reference>
<evidence type="ECO:0000256" key="1">
    <source>
        <dbReference type="ARBA" id="ARBA00023157"/>
    </source>
</evidence>
<dbReference type="Proteomes" id="UP000011087">
    <property type="component" value="Unassembled WGS sequence"/>
</dbReference>
<dbReference type="Gene3D" id="2.60.120.290">
    <property type="entry name" value="Spermadhesin, CUB domain"/>
    <property type="match status" value="1"/>
</dbReference>
<proteinExistence type="predicted"/>
<dbReference type="InterPro" id="IPR000859">
    <property type="entry name" value="CUB_dom"/>
</dbReference>
<dbReference type="PANTHER" id="PTHR23361:SF20">
    <property type="entry name" value="MRH DOMAIN-CONTAINING PROTEIN"/>
    <property type="match status" value="1"/>
</dbReference>
<evidence type="ECO:0000313" key="3">
    <source>
        <dbReference type="EMBL" id="EKX37770.1"/>
    </source>
</evidence>
<dbReference type="InterPro" id="IPR035914">
    <property type="entry name" value="Sperma_CUB_dom_sf"/>
</dbReference>
<name>L1IPP6_GUITC</name>
<dbReference type="InterPro" id="IPR014756">
    <property type="entry name" value="Ig_E-set"/>
</dbReference>
<keyword evidence="5" id="KW-1185">Reference proteome</keyword>
<feature type="domain" description="CUB" evidence="2">
    <location>
        <begin position="4909"/>
        <end position="5023"/>
    </location>
</feature>
<dbReference type="GeneID" id="17294554"/>
<dbReference type="PANTHER" id="PTHR23361">
    <property type="entry name" value="MUCIN"/>
    <property type="match status" value="1"/>
</dbReference>
<reference evidence="5" key="2">
    <citation type="submission" date="2012-11" db="EMBL/GenBank/DDBJ databases">
        <authorList>
            <person name="Kuo A."/>
            <person name="Curtis B.A."/>
            <person name="Tanifuji G."/>
            <person name="Burki F."/>
            <person name="Gruber A."/>
            <person name="Irimia M."/>
            <person name="Maruyama S."/>
            <person name="Arias M.C."/>
            <person name="Ball S.G."/>
            <person name="Gile G.H."/>
            <person name="Hirakawa Y."/>
            <person name="Hopkins J.F."/>
            <person name="Rensing S.A."/>
            <person name="Schmutz J."/>
            <person name="Symeonidi A."/>
            <person name="Elias M."/>
            <person name="Eveleigh R.J."/>
            <person name="Herman E.K."/>
            <person name="Klute M.J."/>
            <person name="Nakayama T."/>
            <person name="Obornik M."/>
            <person name="Reyes-Prieto A."/>
            <person name="Armbrust E.V."/>
            <person name="Aves S.J."/>
            <person name="Beiko R.G."/>
            <person name="Coutinho P."/>
            <person name="Dacks J.B."/>
            <person name="Durnford D.G."/>
            <person name="Fast N.M."/>
            <person name="Green B.R."/>
            <person name="Grisdale C."/>
            <person name="Hempe F."/>
            <person name="Henrissat B."/>
            <person name="Hoppner M.P."/>
            <person name="Ishida K.-I."/>
            <person name="Kim E."/>
            <person name="Koreny L."/>
            <person name="Kroth P.G."/>
            <person name="Liu Y."/>
            <person name="Malik S.-B."/>
            <person name="Maier U.G."/>
            <person name="McRose D."/>
            <person name="Mock T."/>
            <person name="Neilson J.A."/>
            <person name="Onodera N.T."/>
            <person name="Poole A.M."/>
            <person name="Pritham E.J."/>
            <person name="Richards T.A."/>
            <person name="Rocap G."/>
            <person name="Roy S.W."/>
            <person name="Sarai C."/>
            <person name="Schaack S."/>
            <person name="Shirato S."/>
            <person name="Slamovits C.H."/>
            <person name="Spencer D.F."/>
            <person name="Suzuki S."/>
            <person name="Worden A.Z."/>
            <person name="Zauner S."/>
            <person name="Barry K."/>
            <person name="Bell C."/>
            <person name="Bharti A.K."/>
            <person name="Crow J.A."/>
            <person name="Grimwood J."/>
            <person name="Kramer R."/>
            <person name="Lindquist E."/>
            <person name="Lucas S."/>
            <person name="Salamov A."/>
            <person name="McFadden G.I."/>
            <person name="Lane C.E."/>
            <person name="Keeling P.J."/>
            <person name="Gray M.W."/>
            <person name="Grigoriev I.V."/>
            <person name="Archibald J.M."/>
        </authorList>
    </citation>
    <scope>NUCLEOTIDE SEQUENCE</scope>
    <source>
        <strain evidence="5">CCMP2712</strain>
    </source>
</reference>
<dbReference type="EMBL" id="JH993055">
    <property type="protein sequence ID" value="EKX37770.1"/>
    <property type="molecule type" value="Genomic_DNA"/>
</dbReference>